<organism evidence="2 3">
    <name type="scientific">Dendrobium chrysotoxum</name>
    <name type="common">Orchid</name>
    <dbReference type="NCBI Taxonomy" id="161865"/>
    <lineage>
        <taxon>Eukaryota</taxon>
        <taxon>Viridiplantae</taxon>
        <taxon>Streptophyta</taxon>
        <taxon>Embryophyta</taxon>
        <taxon>Tracheophyta</taxon>
        <taxon>Spermatophyta</taxon>
        <taxon>Magnoliopsida</taxon>
        <taxon>Liliopsida</taxon>
        <taxon>Asparagales</taxon>
        <taxon>Orchidaceae</taxon>
        <taxon>Epidendroideae</taxon>
        <taxon>Malaxideae</taxon>
        <taxon>Dendrobiinae</taxon>
        <taxon>Dendrobium</taxon>
    </lineage>
</organism>
<evidence type="ECO:0000313" key="3">
    <source>
        <dbReference type="Proteomes" id="UP000775213"/>
    </source>
</evidence>
<accession>A0AAV7GQB5</accession>
<comment type="caution">
    <text evidence="2">The sequence shown here is derived from an EMBL/GenBank/DDBJ whole genome shotgun (WGS) entry which is preliminary data.</text>
</comment>
<protein>
    <submittedName>
        <fullName evidence="2">Uncharacterized protein</fullName>
    </submittedName>
</protein>
<gene>
    <name evidence="2" type="ORF">IEQ34_011620</name>
</gene>
<feature type="region of interest" description="Disordered" evidence="1">
    <location>
        <begin position="51"/>
        <end position="71"/>
    </location>
</feature>
<evidence type="ECO:0000256" key="1">
    <source>
        <dbReference type="SAM" id="MobiDB-lite"/>
    </source>
</evidence>
<name>A0AAV7GQB5_DENCH</name>
<dbReference type="Proteomes" id="UP000775213">
    <property type="component" value="Unassembled WGS sequence"/>
</dbReference>
<evidence type="ECO:0000313" key="2">
    <source>
        <dbReference type="EMBL" id="KAH0458806.1"/>
    </source>
</evidence>
<reference evidence="2 3" key="1">
    <citation type="journal article" date="2021" name="Hortic Res">
        <title>Chromosome-scale assembly of the Dendrobium chrysotoxum genome enhances the understanding of orchid evolution.</title>
        <authorList>
            <person name="Zhang Y."/>
            <person name="Zhang G.Q."/>
            <person name="Zhang D."/>
            <person name="Liu X.D."/>
            <person name="Xu X.Y."/>
            <person name="Sun W.H."/>
            <person name="Yu X."/>
            <person name="Zhu X."/>
            <person name="Wang Z.W."/>
            <person name="Zhao X."/>
            <person name="Zhong W.Y."/>
            <person name="Chen H."/>
            <person name="Yin W.L."/>
            <person name="Huang T."/>
            <person name="Niu S.C."/>
            <person name="Liu Z.J."/>
        </authorList>
    </citation>
    <scope>NUCLEOTIDE SEQUENCE [LARGE SCALE GENOMIC DNA]</scope>
    <source>
        <strain evidence="2">Lindl</strain>
    </source>
</reference>
<dbReference type="EMBL" id="JAGFBR010000011">
    <property type="protein sequence ID" value="KAH0458806.1"/>
    <property type="molecule type" value="Genomic_DNA"/>
</dbReference>
<feature type="compositionally biased region" description="Basic and acidic residues" evidence="1">
    <location>
        <begin position="60"/>
        <end position="71"/>
    </location>
</feature>
<sequence>MATSKVVGCIFFAADELLRMEELAVASGPHLINNSWFQIYKNSSGNMFPCSSLTEEGDAGTEREDSSTRPGERRFSFSLFLGEVEVEDVRDEGPMMRRETSGSSDERAELRRASAMFRRPDATWLPSWRFVRLRGRGSSRGCLKLTERAPFTVTAAPSERRTFLRVPAST</sequence>
<proteinExistence type="predicted"/>
<keyword evidence="3" id="KW-1185">Reference proteome</keyword>
<dbReference type="AlphaFoldDB" id="A0AAV7GQB5"/>